<dbReference type="Proteomes" id="UP000773850">
    <property type="component" value="Unassembled WGS sequence"/>
</dbReference>
<reference evidence="1 2" key="1">
    <citation type="submission" date="2016-03" db="EMBL/GenBank/DDBJ databases">
        <title>Spore heat resistance.</title>
        <authorList>
            <person name="Boekhorst J."/>
            <person name="Berendsen E.M."/>
            <person name="Wells-Bennik M.H."/>
            <person name="Kuipers O.P."/>
        </authorList>
    </citation>
    <scope>NUCLEOTIDE SEQUENCE [LARGE SCALE GENOMIC DNA]</scope>
    <source>
        <strain evidence="1 2">GS8</strain>
    </source>
</reference>
<sequence>MKEMIGMWKLIRMLKLRDLELFRLDDQDGETVCMLLILDYRRPSVLDDFPILKGIEDEDSFEGAENYIHTVIISEKTLEQHMVDRIIEVIEGLVEHKPDCDNNHSFYITKFPDYFGVGTHLIEYIQPILDKMNFDIDLTYITDKHFNYLTQE</sequence>
<protein>
    <submittedName>
        <fullName evidence="1">Uncharacterized protein</fullName>
    </submittedName>
</protein>
<comment type="caution">
    <text evidence="1">The sequence shown here is derived from an EMBL/GenBank/DDBJ whole genome shotgun (WGS) entry which is preliminary data.</text>
</comment>
<dbReference type="EMBL" id="LUCS01000028">
    <property type="protein sequence ID" value="KAF6510712.1"/>
    <property type="molecule type" value="Genomic_DNA"/>
</dbReference>
<organism evidence="1 2">
    <name type="scientific">Geobacillus stearothermophilus</name>
    <name type="common">Bacillus stearothermophilus</name>
    <dbReference type="NCBI Taxonomy" id="1422"/>
    <lineage>
        <taxon>Bacteria</taxon>
        <taxon>Bacillati</taxon>
        <taxon>Bacillota</taxon>
        <taxon>Bacilli</taxon>
        <taxon>Bacillales</taxon>
        <taxon>Anoxybacillaceae</taxon>
        <taxon>Geobacillus</taxon>
    </lineage>
</organism>
<keyword evidence="2" id="KW-1185">Reference proteome</keyword>
<evidence type="ECO:0000313" key="2">
    <source>
        <dbReference type="Proteomes" id="UP000773850"/>
    </source>
</evidence>
<accession>A0ABQ7HF03</accession>
<evidence type="ECO:0000313" key="1">
    <source>
        <dbReference type="EMBL" id="KAF6510712.1"/>
    </source>
</evidence>
<proteinExistence type="predicted"/>
<gene>
    <name evidence="1" type="ORF">GS8_2869</name>
</gene>
<name>A0ABQ7HF03_GEOSE</name>